<protein>
    <submittedName>
        <fullName evidence="1">DUF4280 domain-containing protein</fullName>
    </submittedName>
</protein>
<dbReference type="AlphaFoldDB" id="A0A3P3TUS7"/>
<dbReference type="Proteomes" id="UP000267017">
    <property type="component" value="Unassembled WGS sequence"/>
</dbReference>
<evidence type="ECO:0000313" key="1">
    <source>
        <dbReference type="EMBL" id="RRJ61885.1"/>
    </source>
</evidence>
<evidence type="ECO:0000313" key="2">
    <source>
        <dbReference type="Proteomes" id="UP000267017"/>
    </source>
</evidence>
<dbReference type="InterPro" id="IPR025460">
    <property type="entry name" value="DUF4280"/>
</dbReference>
<dbReference type="EMBL" id="RRCN01000001">
    <property type="protein sequence ID" value="RRJ61885.1"/>
    <property type="molecule type" value="Genomic_DNA"/>
</dbReference>
<organism evidence="1 2">
    <name type="scientific">Paenibacillus oralis</name>
    <dbReference type="NCBI Taxonomy" id="2490856"/>
    <lineage>
        <taxon>Bacteria</taxon>
        <taxon>Bacillati</taxon>
        <taxon>Bacillota</taxon>
        <taxon>Bacilli</taxon>
        <taxon>Bacillales</taxon>
        <taxon>Paenibacillaceae</taxon>
        <taxon>Paenibacillus</taxon>
    </lineage>
</organism>
<reference evidence="1 2" key="1">
    <citation type="submission" date="2018-11" db="EMBL/GenBank/DDBJ databases">
        <title>Genome sequencing of Paenibacillus sp. KCOM 3021 (= ChDC PVNT-B20).</title>
        <authorList>
            <person name="Kook J.-K."/>
            <person name="Park S.-N."/>
            <person name="Lim Y.K."/>
        </authorList>
    </citation>
    <scope>NUCLEOTIDE SEQUENCE [LARGE SCALE GENOMIC DNA]</scope>
    <source>
        <strain evidence="1 2">KCOM 3021</strain>
    </source>
</reference>
<sequence>MSEGSGVANTGIYGTMLKKSTVDELKTDWRQRETYITRGAFMYCTMGTHEDVLNQPKVNGMFVNKNPIMTVSDCKVSTSIAQVASYLGVDGFEQPGTVIDGNIHSFGFCRADQHPSKVYETTLKPKDMHREFAFDFDPDQPPSAANPDKSKKIYPCVPKFISSSANPLKGSALAQSLMGGERAEAAKNAIMEYFGGPRWQKGSETLFINGVPALTSKSCLTCAYGGDIGFLTNGMDMPPFEFVEHNLKQE</sequence>
<proteinExistence type="predicted"/>
<keyword evidence="2" id="KW-1185">Reference proteome</keyword>
<accession>A0A3P3TUS7</accession>
<gene>
    <name evidence="1" type="ORF">EHV15_01995</name>
</gene>
<name>A0A3P3TUS7_9BACL</name>
<dbReference type="Pfam" id="PF14107">
    <property type="entry name" value="DUF4280"/>
    <property type="match status" value="1"/>
</dbReference>
<dbReference type="OrthoDB" id="2565645at2"/>
<comment type="caution">
    <text evidence="1">The sequence shown here is derived from an EMBL/GenBank/DDBJ whole genome shotgun (WGS) entry which is preliminary data.</text>
</comment>
<dbReference type="RefSeq" id="WP_128629806.1">
    <property type="nucleotide sequence ID" value="NZ_RRCN01000001.1"/>
</dbReference>